<dbReference type="EMBL" id="JBHRZH010000017">
    <property type="protein sequence ID" value="MFC3763096.1"/>
    <property type="molecule type" value="Genomic_DNA"/>
</dbReference>
<evidence type="ECO:0000313" key="2">
    <source>
        <dbReference type="EMBL" id="MFC3763096.1"/>
    </source>
</evidence>
<keyword evidence="3" id="KW-1185">Reference proteome</keyword>
<proteinExistence type="predicted"/>
<comment type="caution">
    <text evidence="2">The sequence shown here is derived from an EMBL/GenBank/DDBJ whole genome shotgun (WGS) entry which is preliminary data.</text>
</comment>
<dbReference type="Gene3D" id="1.10.357.10">
    <property type="entry name" value="Tetracycline Repressor, domain 2"/>
    <property type="match status" value="1"/>
</dbReference>
<dbReference type="RefSeq" id="WP_205119822.1">
    <property type="nucleotide sequence ID" value="NZ_JAFBCM010000001.1"/>
</dbReference>
<dbReference type="InterPro" id="IPR036271">
    <property type="entry name" value="Tet_transcr_reg_TetR-rel_C_sf"/>
</dbReference>
<dbReference type="InterPro" id="IPR039538">
    <property type="entry name" value="BetI_C"/>
</dbReference>
<dbReference type="Pfam" id="PF13977">
    <property type="entry name" value="TetR_C_6"/>
    <property type="match status" value="1"/>
</dbReference>
<dbReference type="SUPFAM" id="SSF48498">
    <property type="entry name" value="Tetracyclin repressor-like, C-terminal domain"/>
    <property type="match status" value="1"/>
</dbReference>
<organism evidence="2 3">
    <name type="scientific">Tenggerimyces flavus</name>
    <dbReference type="NCBI Taxonomy" id="1708749"/>
    <lineage>
        <taxon>Bacteria</taxon>
        <taxon>Bacillati</taxon>
        <taxon>Actinomycetota</taxon>
        <taxon>Actinomycetes</taxon>
        <taxon>Propionibacteriales</taxon>
        <taxon>Nocardioidaceae</taxon>
        <taxon>Tenggerimyces</taxon>
    </lineage>
</organism>
<name>A0ABV7YCY5_9ACTN</name>
<evidence type="ECO:0000313" key="3">
    <source>
        <dbReference type="Proteomes" id="UP001595699"/>
    </source>
</evidence>
<sequence length="157" mass="17555">MQYYFANKHALLVTALRMLNADNEARTLRRIAAQQAPLPPRELLEVIFDEFLPLDDERRRNQLVYAAYFARSLTDPALAAVFLSDEHPLEELVAAILTQGGLDGNVAQHEADLLVSGISGIGLDILYERRSVAAVRRVVDYHLDRLFSASPDTFSTS</sequence>
<dbReference type="Proteomes" id="UP001595699">
    <property type="component" value="Unassembled WGS sequence"/>
</dbReference>
<protein>
    <submittedName>
        <fullName evidence="2">TetR family transcriptional regulator C-terminal domain-containing protein</fullName>
    </submittedName>
</protein>
<evidence type="ECO:0000259" key="1">
    <source>
        <dbReference type="Pfam" id="PF13977"/>
    </source>
</evidence>
<gene>
    <name evidence="2" type="ORF">ACFOUW_19800</name>
</gene>
<accession>A0ABV7YCY5</accession>
<reference evidence="3" key="1">
    <citation type="journal article" date="2019" name="Int. J. Syst. Evol. Microbiol.">
        <title>The Global Catalogue of Microorganisms (GCM) 10K type strain sequencing project: providing services to taxonomists for standard genome sequencing and annotation.</title>
        <authorList>
            <consortium name="The Broad Institute Genomics Platform"/>
            <consortium name="The Broad Institute Genome Sequencing Center for Infectious Disease"/>
            <person name="Wu L."/>
            <person name="Ma J."/>
        </authorList>
    </citation>
    <scope>NUCLEOTIDE SEQUENCE [LARGE SCALE GENOMIC DNA]</scope>
    <source>
        <strain evidence="3">CGMCC 4.7241</strain>
    </source>
</reference>
<feature type="domain" description="BetI-type transcriptional repressor C-terminal" evidence="1">
    <location>
        <begin position="40"/>
        <end position="147"/>
    </location>
</feature>